<dbReference type="Pfam" id="PF11191">
    <property type="entry name" value="DUF2782"/>
    <property type="match status" value="1"/>
</dbReference>
<dbReference type="EMBL" id="CP006696">
    <property type="protein sequence ID" value="AIC11034.1"/>
    <property type="molecule type" value="Genomic_DNA"/>
</dbReference>
<sequence>MKHAPLILLSLLIFSGCSTKGDIHADAPLKLHGAVITTKIMGNGDRVDEFRVSGQLRMVKITPKHAPAYYLYDRNGDGHLDGDRNIVSPVYWNIYSW</sequence>
<dbReference type="PATRIC" id="fig|155920.8.peg.748"/>
<dbReference type="AlphaFoldDB" id="A0A060H2Q0"/>
<dbReference type="RefSeq" id="WP_004089989.1">
    <property type="nucleotide sequence ID" value="NZ_CP006696.1"/>
</dbReference>
<evidence type="ECO:0000313" key="2">
    <source>
        <dbReference type="Proteomes" id="UP000027215"/>
    </source>
</evidence>
<evidence type="ECO:0008006" key="3">
    <source>
        <dbReference type="Google" id="ProtNLM"/>
    </source>
</evidence>
<dbReference type="GeneID" id="93904096"/>
<dbReference type="InterPro" id="IPR021357">
    <property type="entry name" value="DUF2782"/>
</dbReference>
<organism evidence="1 2">
    <name type="scientific">Xylella fastidiosa subsp. sandyi Ann-1</name>
    <dbReference type="NCBI Taxonomy" id="155920"/>
    <lineage>
        <taxon>Bacteria</taxon>
        <taxon>Pseudomonadati</taxon>
        <taxon>Pseudomonadota</taxon>
        <taxon>Gammaproteobacteria</taxon>
        <taxon>Lysobacterales</taxon>
        <taxon>Lysobacteraceae</taxon>
        <taxon>Xylella</taxon>
    </lineage>
</organism>
<reference evidence="1 2" key="1">
    <citation type="submission" date="2013-08" db="EMBL/GenBank/DDBJ databases">
        <authorList>
            <person name="Stouthamer R."/>
            <person name="Nunney L."/>
        </authorList>
    </citation>
    <scope>NUCLEOTIDE SEQUENCE [LARGE SCALE GENOMIC DNA]</scope>
    <source>
        <strain evidence="2">ann-1</strain>
    </source>
</reference>
<dbReference type="PROSITE" id="PS51257">
    <property type="entry name" value="PROKAR_LIPOPROTEIN"/>
    <property type="match status" value="1"/>
</dbReference>
<name>A0A060H2Q0_XYLFS</name>
<evidence type="ECO:0000313" key="1">
    <source>
        <dbReference type="EMBL" id="AIC11034.1"/>
    </source>
</evidence>
<dbReference type="KEGG" id="xfs:D934_03085"/>
<accession>A0A060H2Q0</accession>
<dbReference type="Proteomes" id="UP000027215">
    <property type="component" value="Chromosome"/>
</dbReference>
<protein>
    <recommendedName>
        <fullName evidence="3">DUF2782 domain-containing protein</fullName>
    </recommendedName>
</protein>
<proteinExistence type="predicted"/>
<dbReference type="HOGENOM" id="CLU_145353_0_1_6"/>
<dbReference type="Gene3D" id="2.20.130.30">
    <property type="entry name" value="Protein of unknown function DUF2782"/>
    <property type="match status" value="1"/>
</dbReference>
<gene>
    <name evidence="1" type="ORF">D934_03085</name>
</gene>